<dbReference type="AlphaFoldDB" id="A0A1C6S9H3"/>
<feature type="domain" description="PLL-like beta propeller" evidence="2">
    <location>
        <begin position="209"/>
        <end position="478"/>
    </location>
</feature>
<evidence type="ECO:0000313" key="3">
    <source>
        <dbReference type="EMBL" id="SCL26056.1"/>
    </source>
</evidence>
<dbReference type="EMBL" id="FMHW01000002">
    <property type="protein sequence ID" value="SCL26056.1"/>
    <property type="molecule type" value="Genomic_DNA"/>
</dbReference>
<dbReference type="Pfam" id="PF26607">
    <property type="entry name" value="DUF8189"/>
    <property type="match status" value="1"/>
</dbReference>
<keyword evidence="4" id="KW-1185">Reference proteome</keyword>
<evidence type="ECO:0000256" key="1">
    <source>
        <dbReference type="SAM" id="SignalP"/>
    </source>
</evidence>
<evidence type="ECO:0000313" key="4">
    <source>
        <dbReference type="Proteomes" id="UP000198959"/>
    </source>
</evidence>
<proteinExistence type="predicted"/>
<accession>A0A1C6S9H3</accession>
<dbReference type="Proteomes" id="UP000198959">
    <property type="component" value="Unassembled WGS sequence"/>
</dbReference>
<feature type="chain" id="PRO_5008745519" description="PLL-like beta propeller domain-containing protein" evidence="1">
    <location>
        <begin position="33"/>
        <end position="488"/>
    </location>
</feature>
<gene>
    <name evidence="3" type="ORF">GA0074692_2077</name>
</gene>
<keyword evidence="1" id="KW-0732">Signal</keyword>
<name>A0A1C6S9H3_9ACTN</name>
<sequence length="488" mass="52663">MKRVIMKMVSGLAAVTVSATLAVVVGAPAAFAYERRACDTTGGPTSEDLAIGQQLNTQLTKDMRGHMGSYETSCARVIVETVKARGLSSRAAVIAVTTAIVETHLQNLDGGDLDSIGLYQQRSGWGSEAQRIDAVWSTNRFLNEMLALYPNNSWTSGDIGDICQSIQRSAYPDRYAVQVSDAQIIVNTLWNLAGSSSMPGLSAVSRGVGGLDVFAVTTDGRLKHRNYSSGTWGCWSTLYGNATIKGEPAAIASSGRIDVFAQGIDNRLKKITWTSAHGWYQWADMGDYTITSPPAVTSRSTTGIDVFVKNTANKIVYRHFDTAQSAWTTNWSNIGENAATITATSAPAAVANNDGTRMNIFARATDGSLLSLMWTRDHGWYNWADRGGNLNGRPSASTRSGNSVDIFMRDQDNSLIHWYSPDGADWTTYPKSDFGGWLAVSPTAVSWNSGRIDVFSRNSGADLIQKAWTSTNDWYAWAGHGPVGAPAC</sequence>
<evidence type="ECO:0000259" key="2">
    <source>
        <dbReference type="Pfam" id="PF26607"/>
    </source>
</evidence>
<dbReference type="RefSeq" id="WP_091642373.1">
    <property type="nucleotide sequence ID" value="NZ_FMHW01000002.1"/>
</dbReference>
<dbReference type="InterPro" id="IPR058502">
    <property type="entry name" value="PLL-like_beta-prop"/>
</dbReference>
<dbReference type="SUPFAM" id="SSF89372">
    <property type="entry name" value="Fucose-specific lectin"/>
    <property type="match status" value="2"/>
</dbReference>
<feature type="signal peptide" evidence="1">
    <location>
        <begin position="1"/>
        <end position="32"/>
    </location>
</feature>
<dbReference type="OrthoDB" id="581998at2"/>
<protein>
    <recommendedName>
        <fullName evidence="2">PLL-like beta propeller domain-containing protein</fullName>
    </recommendedName>
</protein>
<reference evidence="4" key="1">
    <citation type="submission" date="2016-06" db="EMBL/GenBank/DDBJ databases">
        <authorList>
            <person name="Varghese N."/>
            <person name="Submissions Spin"/>
        </authorList>
    </citation>
    <scope>NUCLEOTIDE SEQUENCE [LARGE SCALE GENOMIC DNA]</scope>
    <source>
        <strain evidence="4">DSM 43817</strain>
    </source>
</reference>
<organism evidence="3 4">
    <name type="scientific">Micromonospora pallida</name>
    <dbReference type="NCBI Taxonomy" id="145854"/>
    <lineage>
        <taxon>Bacteria</taxon>
        <taxon>Bacillati</taxon>
        <taxon>Actinomycetota</taxon>
        <taxon>Actinomycetes</taxon>
        <taxon>Micromonosporales</taxon>
        <taxon>Micromonosporaceae</taxon>
        <taxon>Micromonospora</taxon>
    </lineage>
</organism>
<dbReference type="Gene3D" id="2.120.10.70">
    <property type="entry name" value="Fucose-specific lectin"/>
    <property type="match status" value="2"/>
</dbReference>